<feature type="domain" description="ABC transporter" evidence="6">
    <location>
        <begin position="5"/>
        <end position="240"/>
    </location>
</feature>
<dbReference type="SUPFAM" id="SSF52540">
    <property type="entry name" value="P-loop containing nucleoside triphosphate hydrolases"/>
    <property type="match status" value="1"/>
</dbReference>
<dbReference type="PROSITE" id="PS00211">
    <property type="entry name" value="ABC_TRANSPORTER_1"/>
    <property type="match status" value="1"/>
</dbReference>
<dbReference type="InterPro" id="IPR027417">
    <property type="entry name" value="P-loop_NTPase"/>
</dbReference>
<dbReference type="Proteomes" id="UP001461341">
    <property type="component" value="Chromosome"/>
</dbReference>
<dbReference type="Pfam" id="PF00005">
    <property type="entry name" value="ABC_tran"/>
    <property type="match status" value="1"/>
</dbReference>
<gene>
    <name evidence="7" type="ORF">QBE54_09120</name>
</gene>
<evidence type="ECO:0000256" key="5">
    <source>
        <dbReference type="ARBA" id="ARBA00037066"/>
    </source>
</evidence>
<name>A0ABZ2YAW7_9BACT</name>
<keyword evidence="4" id="KW-1278">Translocase</keyword>
<evidence type="ECO:0000256" key="1">
    <source>
        <dbReference type="ARBA" id="ARBA00022448"/>
    </source>
</evidence>
<evidence type="ECO:0000256" key="4">
    <source>
        <dbReference type="ARBA" id="ARBA00022967"/>
    </source>
</evidence>
<comment type="function">
    <text evidence="5">Part of the ABC transporter complex HmuTUV involved in hemin import. Responsible for energy coupling to the transport system.</text>
</comment>
<keyword evidence="2" id="KW-0547">Nucleotide-binding</keyword>
<dbReference type="InterPro" id="IPR017871">
    <property type="entry name" value="ABC_transporter-like_CS"/>
</dbReference>
<dbReference type="InterPro" id="IPR003439">
    <property type="entry name" value="ABC_transporter-like_ATP-bd"/>
</dbReference>
<dbReference type="SMART" id="SM00382">
    <property type="entry name" value="AAA"/>
    <property type="match status" value="1"/>
</dbReference>
<organism evidence="7 8">
    <name type="scientific">Thermatribacter velox</name>
    <dbReference type="NCBI Taxonomy" id="3039681"/>
    <lineage>
        <taxon>Bacteria</taxon>
        <taxon>Pseudomonadati</taxon>
        <taxon>Atribacterota</taxon>
        <taxon>Atribacteria</taxon>
        <taxon>Atribacterales</taxon>
        <taxon>Thermatribacteraceae</taxon>
        <taxon>Thermatribacter</taxon>
    </lineage>
</organism>
<evidence type="ECO:0000313" key="7">
    <source>
        <dbReference type="EMBL" id="WZL75737.1"/>
    </source>
</evidence>
<reference evidence="7 8" key="1">
    <citation type="submission" date="2023-03" db="EMBL/GenBank/DDBJ databases">
        <title>Novel Species.</title>
        <authorList>
            <person name="Ma S."/>
        </authorList>
    </citation>
    <scope>NUCLEOTIDE SEQUENCE [LARGE SCALE GENOMIC DNA]</scope>
    <source>
        <strain evidence="7 8">B11</strain>
    </source>
</reference>
<sequence length="258" mass="28801">MKVEVELHKVSFSYGEGWVFKEISLRLTGGVFYALLGPNGSGKSTLLSLISGLLVPQEGEVILCGKKMRKISLREVARHVALVPQDFFVRFPYTVYYTVLTGRFPFSSGRWAYSEEDHRLTKHYLDEGGILHLADSPVTALSGGESQKVAFVRALVRETPVLLLDEPVSNIDVASTLNFLKKARLLAQGGKLVVAAFHDLNLASLFADQIIFVKGGQVELWEDKREALSPQNIQRIFGIEVVPYESPEGELYLLYRVE</sequence>
<protein>
    <submittedName>
        <fullName evidence="7">ABC transporter ATP-binding protein</fullName>
    </submittedName>
</protein>
<accession>A0ABZ2YAW7</accession>
<evidence type="ECO:0000256" key="3">
    <source>
        <dbReference type="ARBA" id="ARBA00022840"/>
    </source>
</evidence>
<proteinExistence type="predicted"/>
<dbReference type="PANTHER" id="PTHR42794">
    <property type="entry name" value="HEMIN IMPORT ATP-BINDING PROTEIN HMUV"/>
    <property type="match status" value="1"/>
</dbReference>
<dbReference type="PROSITE" id="PS50893">
    <property type="entry name" value="ABC_TRANSPORTER_2"/>
    <property type="match status" value="1"/>
</dbReference>
<evidence type="ECO:0000256" key="2">
    <source>
        <dbReference type="ARBA" id="ARBA00022741"/>
    </source>
</evidence>
<dbReference type="InterPro" id="IPR003593">
    <property type="entry name" value="AAA+_ATPase"/>
</dbReference>
<keyword evidence="3 7" id="KW-0067">ATP-binding</keyword>
<dbReference type="RefSeq" id="WP_369017887.1">
    <property type="nucleotide sequence ID" value="NZ_CP121689.1"/>
</dbReference>
<dbReference type="PANTHER" id="PTHR42794:SF1">
    <property type="entry name" value="HEMIN IMPORT ATP-BINDING PROTEIN HMUV"/>
    <property type="match status" value="1"/>
</dbReference>
<dbReference type="GO" id="GO:0005524">
    <property type="term" value="F:ATP binding"/>
    <property type="evidence" value="ECO:0007669"/>
    <property type="project" value="UniProtKB-KW"/>
</dbReference>
<evidence type="ECO:0000313" key="8">
    <source>
        <dbReference type="Proteomes" id="UP001461341"/>
    </source>
</evidence>
<dbReference type="CDD" id="cd03214">
    <property type="entry name" value="ABC_Iron-Siderophores_B12_Hemin"/>
    <property type="match status" value="1"/>
</dbReference>
<keyword evidence="1" id="KW-0813">Transport</keyword>
<dbReference type="Gene3D" id="3.40.50.300">
    <property type="entry name" value="P-loop containing nucleotide triphosphate hydrolases"/>
    <property type="match status" value="1"/>
</dbReference>
<keyword evidence="8" id="KW-1185">Reference proteome</keyword>
<evidence type="ECO:0000259" key="6">
    <source>
        <dbReference type="PROSITE" id="PS50893"/>
    </source>
</evidence>
<dbReference type="EMBL" id="CP121689">
    <property type="protein sequence ID" value="WZL75737.1"/>
    <property type="molecule type" value="Genomic_DNA"/>
</dbReference>